<dbReference type="GO" id="GO:0046872">
    <property type="term" value="F:metal ion binding"/>
    <property type="evidence" value="ECO:0007669"/>
    <property type="project" value="UniProtKB-KW"/>
</dbReference>
<dbReference type="InterPro" id="IPR036291">
    <property type="entry name" value="NAD(P)-bd_dom_sf"/>
</dbReference>
<dbReference type="Pfam" id="PF00107">
    <property type="entry name" value="ADH_zinc_N"/>
    <property type="match status" value="1"/>
</dbReference>
<comment type="caution">
    <text evidence="8">The sequence shown here is derived from an EMBL/GenBank/DDBJ whole genome shotgun (WGS) entry which is preliminary data.</text>
</comment>
<organism evidence="8 9">
    <name type="scientific">Tectimicrobiota bacterium</name>
    <dbReference type="NCBI Taxonomy" id="2528274"/>
    <lineage>
        <taxon>Bacteria</taxon>
        <taxon>Pseudomonadati</taxon>
        <taxon>Nitrospinota/Tectimicrobiota group</taxon>
        <taxon>Candidatus Tectimicrobiota</taxon>
    </lineage>
</organism>
<keyword evidence="4" id="KW-0862">Zinc</keyword>
<comment type="cofactor">
    <cofactor evidence="1">
        <name>Zn(2+)</name>
        <dbReference type="ChEBI" id="CHEBI:29105"/>
    </cofactor>
</comment>
<accession>A0A933GMF3</accession>
<evidence type="ECO:0000256" key="1">
    <source>
        <dbReference type="ARBA" id="ARBA00001947"/>
    </source>
</evidence>
<keyword evidence="5" id="KW-0560">Oxidoreductase</keyword>
<dbReference type="Gene3D" id="3.40.50.720">
    <property type="entry name" value="NAD(P)-binding Rossmann-like Domain"/>
    <property type="match status" value="1"/>
</dbReference>
<dbReference type="AlphaFoldDB" id="A0A933GMF3"/>
<dbReference type="PANTHER" id="PTHR43350">
    <property type="entry name" value="NAD-DEPENDENT ALCOHOL DEHYDROGENASE"/>
    <property type="match status" value="1"/>
</dbReference>
<evidence type="ECO:0000256" key="5">
    <source>
        <dbReference type="ARBA" id="ARBA00023002"/>
    </source>
</evidence>
<protein>
    <submittedName>
        <fullName evidence="8">Alcohol dehydrogenase catalytic domain-containing protein</fullName>
    </submittedName>
</protein>
<comment type="similarity">
    <text evidence="2">Belongs to the zinc-containing alcohol dehydrogenase family.</text>
</comment>
<dbReference type="EMBL" id="JACQWF010000154">
    <property type="protein sequence ID" value="MBI4595419.1"/>
    <property type="molecule type" value="Genomic_DNA"/>
</dbReference>
<dbReference type="InterPro" id="IPR013149">
    <property type="entry name" value="ADH-like_C"/>
</dbReference>
<evidence type="ECO:0000259" key="7">
    <source>
        <dbReference type="Pfam" id="PF08240"/>
    </source>
</evidence>
<dbReference type="SUPFAM" id="SSF51735">
    <property type="entry name" value="NAD(P)-binding Rossmann-fold domains"/>
    <property type="match status" value="1"/>
</dbReference>
<dbReference type="CDD" id="cd08242">
    <property type="entry name" value="MDR_like"/>
    <property type="match status" value="1"/>
</dbReference>
<evidence type="ECO:0000313" key="8">
    <source>
        <dbReference type="EMBL" id="MBI4595419.1"/>
    </source>
</evidence>
<reference evidence="8" key="1">
    <citation type="submission" date="2020-07" db="EMBL/GenBank/DDBJ databases">
        <title>Huge and variable diversity of episymbiotic CPR bacteria and DPANN archaea in groundwater ecosystems.</title>
        <authorList>
            <person name="He C.Y."/>
            <person name="Keren R."/>
            <person name="Whittaker M."/>
            <person name="Farag I.F."/>
            <person name="Doudna J."/>
            <person name="Cate J.H.D."/>
            <person name="Banfield J.F."/>
        </authorList>
    </citation>
    <scope>NUCLEOTIDE SEQUENCE</scope>
    <source>
        <strain evidence="8">NC_groundwater_1482_Ag_S-0.65um_47_24</strain>
    </source>
</reference>
<dbReference type="SUPFAM" id="SSF50129">
    <property type="entry name" value="GroES-like"/>
    <property type="match status" value="1"/>
</dbReference>
<name>A0A933GMF3_UNCTE</name>
<evidence type="ECO:0000313" key="9">
    <source>
        <dbReference type="Proteomes" id="UP000772181"/>
    </source>
</evidence>
<dbReference type="PANTHER" id="PTHR43350:SF2">
    <property type="entry name" value="GROES-LIKE ZINC-BINDING ALCOHOL DEHYDROGENASE FAMILY PROTEIN"/>
    <property type="match status" value="1"/>
</dbReference>
<evidence type="ECO:0000259" key="6">
    <source>
        <dbReference type="Pfam" id="PF00107"/>
    </source>
</evidence>
<sequence length="319" mass="34897">MKALIFDGKLTLNSRYPLPKRELDEALVRVKLSGICRTDLEILKGYMDFKGVLGHEFVGEVVESPRQELMGTRVVGEINCPCFKCPTCLSGRVKHCPSRSVLGISSRDGAFAQYLSLPIGNLHIVPTEITDEEAVFVEPLAACYEILEQVHFQPGQSIAVMGDGKLGLLVCQVLRLTGCQVKLIGKHTENLSLALSWGIDTVIREQIMTGEEKFDFVVDCTGKAEGFRESLNLTKPGGTLILKSTAFQSEPINLAPLVINEIQVVGSRCGPFAPALMALKEKLIHVRALINSVFTLDEGLEAFQKASKPGIMKVLIQTT</sequence>
<evidence type="ECO:0000256" key="2">
    <source>
        <dbReference type="ARBA" id="ARBA00008072"/>
    </source>
</evidence>
<dbReference type="InterPro" id="IPR011032">
    <property type="entry name" value="GroES-like_sf"/>
</dbReference>
<dbReference type="Pfam" id="PF08240">
    <property type="entry name" value="ADH_N"/>
    <property type="match status" value="1"/>
</dbReference>
<proteinExistence type="inferred from homology"/>
<dbReference type="Proteomes" id="UP000772181">
    <property type="component" value="Unassembled WGS sequence"/>
</dbReference>
<dbReference type="InterPro" id="IPR013154">
    <property type="entry name" value="ADH-like_N"/>
</dbReference>
<feature type="domain" description="Alcohol dehydrogenase-like N-terminal" evidence="7">
    <location>
        <begin position="24"/>
        <end position="126"/>
    </location>
</feature>
<evidence type="ECO:0000256" key="3">
    <source>
        <dbReference type="ARBA" id="ARBA00022723"/>
    </source>
</evidence>
<dbReference type="Gene3D" id="3.90.180.10">
    <property type="entry name" value="Medium-chain alcohol dehydrogenases, catalytic domain"/>
    <property type="match status" value="1"/>
</dbReference>
<feature type="domain" description="Alcohol dehydrogenase-like C-terminal" evidence="6">
    <location>
        <begin position="166"/>
        <end position="271"/>
    </location>
</feature>
<gene>
    <name evidence="8" type="ORF">HY730_03465</name>
</gene>
<keyword evidence="3" id="KW-0479">Metal-binding</keyword>
<evidence type="ECO:0000256" key="4">
    <source>
        <dbReference type="ARBA" id="ARBA00022833"/>
    </source>
</evidence>
<dbReference type="GO" id="GO:0016491">
    <property type="term" value="F:oxidoreductase activity"/>
    <property type="evidence" value="ECO:0007669"/>
    <property type="project" value="UniProtKB-KW"/>
</dbReference>